<evidence type="ECO:0000256" key="2">
    <source>
        <dbReference type="SAM" id="Phobius"/>
    </source>
</evidence>
<dbReference type="InterPro" id="IPR027788">
    <property type="entry name" value="Alpha/beta-hydrolase_N_dom"/>
</dbReference>
<dbReference type="EMBL" id="FOGZ01000010">
    <property type="protein sequence ID" value="SER77781.1"/>
    <property type="molecule type" value="Genomic_DNA"/>
</dbReference>
<feature type="transmembrane region" description="Helical" evidence="2">
    <location>
        <begin position="142"/>
        <end position="160"/>
    </location>
</feature>
<name>A0A1H9RYF6_9ACTN</name>
<dbReference type="RefSeq" id="WP_143052835.1">
    <property type="nucleotide sequence ID" value="NZ_FOGZ01000010.1"/>
</dbReference>
<gene>
    <name evidence="5" type="ORF">SAMN05443377_11040</name>
</gene>
<dbReference type="Pfam" id="PF10081">
    <property type="entry name" value="Abhydrolase_9"/>
    <property type="match status" value="1"/>
</dbReference>
<feature type="domain" description="Alpha/beta-hydrolase catalytic" evidence="3">
    <location>
        <begin position="279"/>
        <end position="561"/>
    </location>
</feature>
<feature type="transmembrane region" description="Helical" evidence="2">
    <location>
        <begin position="103"/>
        <end position="122"/>
    </location>
</feature>
<reference evidence="6" key="1">
    <citation type="submission" date="2016-10" db="EMBL/GenBank/DDBJ databases">
        <authorList>
            <person name="Varghese N."/>
            <person name="Submissions S."/>
        </authorList>
    </citation>
    <scope>NUCLEOTIDE SEQUENCE [LARGE SCALE GENOMIC DNA]</scope>
    <source>
        <strain evidence="6">DSM 16859</strain>
    </source>
</reference>
<feature type="region of interest" description="Disordered" evidence="1">
    <location>
        <begin position="218"/>
        <end position="246"/>
    </location>
</feature>
<dbReference type="Pfam" id="PF15420">
    <property type="entry name" value="Abhydrolase_9_N"/>
    <property type="match status" value="1"/>
</dbReference>
<sequence length="588" mass="64136">MARHHRRSDPATEQLRIQLFERLVDWREAHLAGLSAAGVTGGIIGYTAAYSPSLLPRPWGFQGFIAALSAMFGYQSGLLVSWMTGLLADLLGVHVHLRHGKRIWLAGGLLVLALLLAGIPLASLSGQRRTARYCQVKGPGPSWAALSTGAATVILALFALQWRGTVATIDWFTNHLKSRFVWALLARMLSTLIVLATIVLVFDQVILKGVCGVGKTASEHLDRTTPPGVDAPTDPGRSGSASSREAWDSLGLQGKRFVSGGPDRARIEEVTRQPALEPLRAYAALNGRSLEGIAQAAVAEMDRIGAWQRRAICIVTTTGRGNVNEWSASAFEYLTGGDCCTVATQYSGLPSAITLFTGKEVPVAASRLLFEAVESRLHEIPPDKRPRLYLAGESLGAYGSNGIFESPQDMTARIDGAVWLGTPDFTPMHELLTDRRAPGSTVVDPVIDSGRQIRFAKNGRELLSDEFGTPLEAWEHPRIVYLQNDTDPVVWWSTRLLWRRPEWLGARRVPASPMAAMRWWPFVTFWQVASDMPVCRNVPEGYGHKYHAAQITPAWAGVLGRPVSGDYSAIIAALLEDVTLKPVKVMGI</sequence>
<dbReference type="AlphaFoldDB" id="A0A1H9RYF6"/>
<dbReference type="OrthoDB" id="4397445at2"/>
<evidence type="ECO:0000313" key="5">
    <source>
        <dbReference type="EMBL" id="SER77781.1"/>
    </source>
</evidence>
<dbReference type="Proteomes" id="UP000198815">
    <property type="component" value="Unassembled WGS sequence"/>
</dbReference>
<protein>
    <submittedName>
        <fullName evidence="5">Uncharacterized membrane protein</fullName>
    </submittedName>
</protein>
<feature type="domain" description="Alpha/beta-hydrolase N-terminal" evidence="4">
    <location>
        <begin position="51"/>
        <end position="262"/>
    </location>
</feature>
<evidence type="ECO:0000259" key="3">
    <source>
        <dbReference type="Pfam" id="PF10081"/>
    </source>
</evidence>
<keyword evidence="2" id="KW-0812">Transmembrane</keyword>
<feature type="transmembrane region" description="Helical" evidence="2">
    <location>
        <begin position="63"/>
        <end position="91"/>
    </location>
</feature>
<evidence type="ECO:0000313" key="6">
    <source>
        <dbReference type="Proteomes" id="UP000198815"/>
    </source>
</evidence>
<evidence type="ECO:0000259" key="4">
    <source>
        <dbReference type="Pfam" id="PF15420"/>
    </source>
</evidence>
<dbReference type="InterPro" id="IPR027787">
    <property type="entry name" value="Alpha/beta-hydrolase_catalytic"/>
</dbReference>
<evidence type="ECO:0000256" key="1">
    <source>
        <dbReference type="SAM" id="MobiDB-lite"/>
    </source>
</evidence>
<keyword evidence="2" id="KW-1133">Transmembrane helix</keyword>
<keyword evidence="6" id="KW-1185">Reference proteome</keyword>
<feature type="transmembrane region" description="Helical" evidence="2">
    <location>
        <begin position="31"/>
        <end position="51"/>
    </location>
</feature>
<proteinExistence type="predicted"/>
<keyword evidence="2" id="KW-0472">Membrane</keyword>
<organism evidence="5 6">
    <name type="scientific">Propionibacterium cyclohexanicum</name>
    <dbReference type="NCBI Taxonomy" id="64702"/>
    <lineage>
        <taxon>Bacteria</taxon>
        <taxon>Bacillati</taxon>
        <taxon>Actinomycetota</taxon>
        <taxon>Actinomycetes</taxon>
        <taxon>Propionibacteriales</taxon>
        <taxon>Propionibacteriaceae</taxon>
        <taxon>Propionibacterium</taxon>
    </lineage>
</organism>
<dbReference type="STRING" id="64702.SAMN05443377_11040"/>
<accession>A0A1H9RYF6</accession>
<feature type="transmembrane region" description="Helical" evidence="2">
    <location>
        <begin position="180"/>
        <end position="202"/>
    </location>
</feature>